<feature type="domain" description="T-SNARE coiled-coil homology" evidence="4">
    <location>
        <begin position="149"/>
        <end position="211"/>
    </location>
</feature>
<name>A0A250WZA6_9CHLO</name>
<keyword evidence="1" id="KW-0653">Protein transport</keyword>
<dbReference type="InterPro" id="IPR045242">
    <property type="entry name" value="Syntaxin"/>
</dbReference>
<dbReference type="GO" id="GO:0006886">
    <property type="term" value="P:intracellular protein transport"/>
    <property type="evidence" value="ECO:0007669"/>
    <property type="project" value="TreeGrafter"/>
</dbReference>
<feature type="region of interest" description="Disordered" evidence="2">
    <location>
        <begin position="101"/>
        <end position="139"/>
    </location>
</feature>
<dbReference type="Gene3D" id="1.20.5.110">
    <property type="match status" value="1"/>
</dbReference>
<keyword evidence="6" id="KW-1185">Reference proteome</keyword>
<evidence type="ECO:0000256" key="1">
    <source>
        <dbReference type="ARBA" id="ARBA00022927"/>
    </source>
</evidence>
<dbReference type="GO" id="GO:0031201">
    <property type="term" value="C:SNARE complex"/>
    <property type="evidence" value="ECO:0007669"/>
    <property type="project" value="TreeGrafter"/>
</dbReference>
<gene>
    <name evidence="5" type="ORF">CEUSTIGMA_g3558.t1</name>
</gene>
<dbReference type="CDD" id="cd15841">
    <property type="entry name" value="SNARE_Qc"/>
    <property type="match status" value="1"/>
</dbReference>
<dbReference type="EMBL" id="BEGY01000015">
    <property type="protein sequence ID" value="GAX76115.1"/>
    <property type="molecule type" value="Genomic_DNA"/>
</dbReference>
<dbReference type="GO" id="GO:0000149">
    <property type="term" value="F:SNARE binding"/>
    <property type="evidence" value="ECO:0007669"/>
    <property type="project" value="TreeGrafter"/>
</dbReference>
<evidence type="ECO:0000256" key="2">
    <source>
        <dbReference type="SAM" id="MobiDB-lite"/>
    </source>
</evidence>
<dbReference type="InterPro" id="IPR000727">
    <property type="entry name" value="T_SNARE_dom"/>
</dbReference>
<evidence type="ECO:0000313" key="6">
    <source>
        <dbReference type="Proteomes" id="UP000232323"/>
    </source>
</evidence>
<accession>A0A250WZA6</accession>
<dbReference type="GO" id="GO:0012505">
    <property type="term" value="C:endomembrane system"/>
    <property type="evidence" value="ECO:0007669"/>
    <property type="project" value="TreeGrafter"/>
</dbReference>
<organism evidence="5 6">
    <name type="scientific">Chlamydomonas eustigma</name>
    <dbReference type="NCBI Taxonomy" id="1157962"/>
    <lineage>
        <taxon>Eukaryota</taxon>
        <taxon>Viridiplantae</taxon>
        <taxon>Chlorophyta</taxon>
        <taxon>core chlorophytes</taxon>
        <taxon>Chlorophyceae</taxon>
        <taxon>CS clade</taxon>
        <taxon>Chlamydomonadales</taxon>
        <taxon>Chlamydomonadaceae</taxon>
        <taxon>Chlamydomonas</taxon>
    </lineage>
</organism>
<keyword evidence="3" id="KW-0472">Membrane</keyword>
<dbReference type="SMART" id="SM00397">
    <property type="entry name" value="t_SNARE"/>
    <property type="match status" value="1"/>
</dbReference>
<keyword evidence="1" id="KW-0813">Transport</keyword>
<evidence type="ECO:0000259" key="4">
    <source>
        <dbReference type="PROSITE" id="PS50192"/>
    </source>
</evidence>
<dbReference type="GO" id="GO:0005484">
    <property type="term" value="F:SNAP receptor activity"/>
    <property type="evidence" value="ECO:0007669"/>
    <property type="project" value="TreeGrafter"/>
</dbReference>
<proteinExistence type="predicted"/>
<evidence type="ECO:0000256" key="3">
    <source>
        <dbReference type="SAM" id="Phobius"/>
    </source>
</evidence>
<dbReference type="GO" id="GO:0006906">
    <property type="term" value="P:vesicle fusion"/>
    <property type="evidence" value="ECO:0007669"/>
    <property type="project" value="TreeGrafter"/>
</dbReference>
<reference evidence="5 6" key="1">
    <citation type="submission" date="2017-08" db="EMBL/GenBank/DDBJ databases">
        <title>Acidophilic green algal genome provides insights into adaptation to an acidic environment.</title>
        <authorList>
            <person name="Hirooka S."/>
            <person name="Hirose Y."/>
            <person name="Kanesaki Y."/>
            <person name="Higuchi S."/>
            <person name="Fujiwara T."/>
            <person name="Onuma R."/>
            <person name="Era A."/>
            <person name="Ohbayashi R."/>
            <person name="Uzuka A."/>
            <person name="Nozaki H."/>
            <person name="Yoshikawa H."/>
            <person name="Miyagishima S.Y."/>
        </authorList>
    </citation>
    <scope>NUCLEOTIDE SEQUENCE [LARGE SCALE GENOMIC DNA]</scope>
    <source>
        <strain evidence="5 6">NIES-2499</strain>
    </source>
</reference>
<keyword evidence="3" id="KW-0812">Transmembrane</keyword>
<dbReference type="OrthoDB" id="428895at2759"/>
<protein>
    <recommendedName>
        <fullName evidence="4">t-SNARE coiled-coil homology domain-containing protein</fullName>
    </recommendedName>
</protein>
<dbReference type="PANTHER" id="PTHR19957:SF285">
    <property type="entry name" value="SYNTAXIN-51-RELATED"/>
    <property type="match status" value="1"/>
</dbReference>
<dbReference type="Proteomes" id="UP000232323">
    <property type="component" value="Unassembled WGS sequence"/>
</dbReference>
<dbReference type="PANTHER" id="PTHR19957">
    <property type="entry name" value="SYNTAXIN"/>
    <property type="match status" value="1"/>
</dbReference>
<feature type="transmembrane region" description="Helical" evidence="3">
    <location>
        <begin position="218"/>
        <end position="239"/>
    </location>
</feature>
<sequence length="247" mass="27816">MPSGFSADTEPWVKDFEEAKYLAQEIIELIQERNVNSSTGPEASRKTATARRKLGTLGTEIARLLRWLESDQASGLSESEKNRRRDSLYDLRSRREQMQYAMKRSNGQPERDALFKGMQPGSSSKAGHQTKETETTAELDSRGLLNLQQQIMKNQDMELEHMEKAIGSTKHIAVAIGEEVDLQTRLLDDLQDDVDVTNMRMRAATSRIKQIISASSTWKGGFCIFILIVTLVTLLVLILKLSHIFGS</sequence>
<dbReference type="GO" id="GO:0048278">
    <property type="term" value="P:vesicle docking"/>
    <property type="evidence" value="ECO:0007669"/>
    <property type="project" value="TreeGrafter"/>
</dbReference>
<keyword evidence="3" id="KW-1133">Transmembrane helix</keyword>
<dbReference type="STRING" id="1157962.A0A250WZA6"/>
<comment type="caution">
    <text evidence="5">The sequence shown here is derived from an EMBL/GenBank/DDBJ whole genome shotgun (WGS) entry which is preliminary data.</text>
</comment>
<dbReference type="SUPFAM" id="SSF58038">
    <property type="entry name" value="SNARE fusion complex"/>
    <property type="match status" value="1"/>
</dbReference>
<dbReference type="AlphaFoldDB" id="A0A250WZA6"/>
<evidence type="ECO:0000313" key="5">
    <source>
        <dbReference type="EMBL" id="GAX76115.1"/>
    </source>
</evidence>
<dbReference type="PROSITE" id="PS50192">
    <property type="entry name" value="T_SNARE"/>
    <property type="match status" value="1"/>
</dbReference>